<evidence type="ECO:0000256" key="2">
    <source>
        <dbReference type="ARBA" id="ARBA00022737"/>
    </source>
</evidence>
<evidence type="ECO:0000259" key="4">
    <source>
        <dbReference type="Pfam" id="PF00626"/>
    </source>
</evidence>
<dbReference type="Pfam" id="PF00560">
    <property type="entry name" value="LRR_1"/>
    <property type="match status" value="2"/>
</dbReference>
<proteinExistence type="predicted"/>
<keyword evidence="5" id="KW-1185">Reference proteome</keyword>
<dbReference type="SUPFAM" id="SSF52058">
    <property type="entry name" value="L domain-like"/>
    <property type="match status" value="2"/>
</dbReference>
<dbReference type="FunFam" id="3.40.20.10:FF:000031">
    <property type="entry name" value="protein flightless-1 homolog isoform X1"/>
    <property type="match status" value="1"/>
</dbReference>
<dbReference type="CDD" id="cd11292">
    <property type="entry name" value="gelsolin_S3_like"/>
    <property type="match status" value="1"/>
</dbReference>
<dbReference type="CDD" id="cd11290">
    <property type="entry name" value="gelsolin_S1_like"/>
    <property type="match status" value="1"/>
</dbReference>
<dbReference type="CDD" id="cd11288">
    <property type="entry name" value="gelsolin_S5_like"/>
    <property type="match status" value="1"/>
</dbReference>
<dbReference type="PROSITE" id="PS51450">
    <property type="entry name" value="LRR"/>
    <property type="match status" value="3"/>
</dbReference>
<name>A0AAF3EAL5_9BILA</name>
<accession>A0AAF3EAL5</accession>
<keyword evidence="2" id="KW-0677">Repeat</keyword>
<dbReference type="SUPFAM" id="SSF55753">
    <property type="entry name" value="Actin depolymerizing proteins"/>
    <property type="match status" value="6"/>
</dbReference>
<dbReference type="WBParaSite" id="MBELARI_LOCUS10969">
    <property type="protein sequence ID" value="MBELARI_LOCUS10969"/>
    <property type="gene ID" value="MBELARI_LOCUS10969"/>
</dbReference>
<dbReference type="GO" id="GO:0030239">
    <property type="term" value="P:myofibril assembly"/>
    <property type="evidence" value="ECO:0007669"/>
    <property type="project" value="TreeGrafter"/>
</dbReference>
<dbReference type="SMART" id="SM00365">
    <property type="entry name" value="LRR_SD22"/>
    <property type="match status" value="4"/>
</dbReference>
<keyword evidence="1" id="KW-0433">Leucine-rich repeat</keyword>
<protein>
    <submittedName>
        <fullName evidence="6">Gelsolin-like domain-containing protein</fullName>
    </submittedName>
</protein>
<dbReference type="InterPro" id="IPR001611">
    <property type="entry name" value="Leu-rich_rpt"/>
</dbReference>
<dbReference type="GO" id="GO:0015629">
    <property type="term" value="C:actin cytoskeleton"/>
    <property type="evidence" value="ECO:0007669"/>
    <property type="project" value="TreeGrafter"/>
</dbReference>
<sequence>MATTGGVLSFVKGIDFSRNDFSGDRFPHELEACTQMTWLKLNRSQLERVPDELSRLTNLEHLQMSRNSLTSVHGELSDLPRLRSVIVRHNNIKTSGIPTDIFRMKDLTIIDFSHNQLREVPPNLEYAKGAIVMNLSYNNIENIPNQVFANLVDLIHVDLSNNKIDMLPPQIRRLTLVQVLLLSNNPMSHFQLKQLPSMKALRVLHMRNTNRTLDNIPPILDDLENLMDVDFAENNLPKVPEALYKLKKLRKLDLSGNKISKIELSDGFWESLETLNLSSNELTVLPEGIIRMTRLQRLYANNNKLTFEGIPSGIGKLIQLTVLHMSHNNLELVPEGLSRCVKLQRLRLDHNRLFTLPEGIHLLPDLAELHLHGNEDLVVPPKPSEKRRALAFYNIDFSLQGQMRMVGQLKSEKEHSSTSSIGSAHKDVVQRKKDFIRRRRHQADENSADKVIKGMTKIAGATAEMKEREREEQENAGSLSKPQNWKAHLERSRNKLDYSDIFEEDVGTSEGLWMWEIDKFYPSLIEPEFHGQFFEADAYLVLNTTVETTGQLKHEIYYWLGEHASLDRAMCAAMHAVGLRNHLNATCRTTREEQNEESVEFLSLFGDEIIYLEGARTTSGFFTVEKKVHKTRLYRVSVNGTAIEMEPVGVSSLSLDPRYAFLLDAEKTIWLWSGKKSRITVANKARLFAERMNKRDRKGAAAIENCSQSQTPEEFWLALTGVSTPPEDPIVEHVPDDFVPERMRLYLVQIGMGFLELPQVELKHGVAKQEMLQTKCVYLLDCSSDVYLWTGKKAGRLLKMAGQRLLTELYKMLQRPEHAEIIRENEGEESTMFRSKFASWDDIIPVDFTRTADSVQRRGADTKIILERDKMKTDLTHLFLERNPPMSSTDSEELLKECNEDLELIEGFVLEGKKFVRLPEQEFGTFYTTDCYVFLCRYAVYGDDDTDLEDEEEAPDEKADDFKCVVYFWQGREASNMGWLHFTFSLQQTFERLFKDKLEVVRMHQQQENHKFLAHFNKKFLIRSGKRRPAKGEKPVPKVELFHMRANGSSLCTRTIQVKAKATSLCSGFCYILHYEPTEEMVDDLEKTWVWIGNESDVNEHTLLQEIAEKMIHQEETSVEIIKEGDEPEEFWERLGGHKRYKTDASFMNYTRLFRCSNEKGYFSVSEKTVDFCQDDLNDDDVMILDNGIIVYLWLGSKASDVEIKLSYKAVNVYTAHLRMKQPDRPRTIMATLKGRETHRFTKCFHAWGNHKNYAVE</sequence>
<feature type="domain" description="Gelsolin-like" evidence="4">
    <location>
        <begin position="1165"/>
        <end position="1241"/>
    </location>
</feature>
<dbReference type="InterPro" id="IPR029006">
    <property type="entry name" value="ADF-H/Gelsolin-like_dom_sf"/>
</dbReference>
<dbReference type="GO" id="GO:0005634">
    <property type="term" value="C:nucleus"/>
    <property type="evidence" value="ECO:0007669"/>
    <property type="project" value="TreeGrafter"/>
</dbReference>
<reference evidence="6" key="1">
    <citation type="submission" date="2024-02" db="UniProtKB">
        <authorList>
            <consortium name="WormBaseParasite"/>
        </authorList>
    </citation>
    <scope>IDENTIFICATION</scope>
</reference>
<feature type="domain" description="Gelsolin-like" evidence="4">
    <location>
        <begin position="643"/>
        <end position="716"/>
    </location>
</feature>
<dbReference type="InterPro" id="IPR007123">
    <property type="entry name" value="Gelsolin-like_dom"/>
</dbReference>
<dbReference type="Pfam" id="PF00626">
    <property type="entry name" value="Gelsolin"/>
    <property type="match status" value="4"/>
</dbReference>
<dbReference type="SMART" id="SM00262">
    <property type="entry name" value="GEL"/>
    <property type="match status" value="6"/>
</dbReference>
<dbReference type="GO" id="GO:0005546">
    <property type="term" value="F:phosphatidylinositol-4,5-bisphosphate binding"/>
    <property type="evidence" value="ECO:0007669"/>
    <property type="project" value="TreeGrafter"/>
</dbReference>
<dbReference type="GO" id="GO:0051015">
    <property type="term" value="F:actin filament binding"/>
    <property type="evidence" value="ECO:0007669"/>
    <property type="project" value="InterPro"/>
</dbReference>
<dbReference type="GO" id="GO:0005737">
    <property type="term" value="C:cytoplasm"/>
    <property type="evidence" value="ECO:0007669"/>
    <property type="project" value="TreeGrafter"/>
</dbReference>
<feature type="domain" description="Gelsolin-like" evidence="4">
    <location>
        <begin position="529"/>
        <end position="602"/>
    </location>
</feature>
<feature type="domain" description="Gelsolin-like" evidence="4">
    <location>
        <begin position="766"/>
        <end position="834"/>
    </location>
</feature>
<dbReference type="GO" id="GO:0008154">
    <property type="term" value="P:actin polymerization or depolymerization"/>
    <property type="evidence" value="ECO:0007669"/>
    <property type="project" value="TreeGrafter"/>
</dbReference>
<evidence type="ECO:0000256" key="3">
    <source>
        <dbReference type="SAM" id="MobiDB-lite"/>
    </source>
</evidence>
<dbReference type="PANTHER" id="PTHR11977">
    <property type="entry name" value="VILLIN"/>
    <property type="match status" value="1"/>
</dbReference>
<dbReference type="Pfam" id="PF13855">
    <property type="entry name" value="LRR_8"/>
    <property type="match status" value="2"/>
</dbReference>
<dbReference type="FunFam" id="3.80.10.10:FF:000054">
    <property type="entry name" value="FLII, actin remodeling protein"/>
    <property type="match status" value="1"/>
</dbReference>
<dbReference type="CDD" id="cd11291">
    <property type="entry name" value="gelsolin_S6_like"/>
    <property type="match status" value="1"/>
</dbReference>
<dbReference type="Gene3D" id="3.80.10.10">
    <property type="entry name" value="Ribonuclease Inhibitor"/>
    <property type="match status" value="3"/>
</dbReference>
<dbReference type="AlphaFoldDB" id="A0AAF3EAL5"/>
<dbReference type="Proteomes" id="UP000887575">
    <property type="component" value="Unassembled WGS sequence"/>
</dbReference>
<dbReference type="CDD" id="cd11280">
    <property type="entry name" value="gelsolin_like"/>
    <property type="match status" value="2"/>
</dbReference>
<feature type="region of interest" description="Disordered" evidence="3">
    <location>
        <begin position="463"/>
        <end position="486"/>
    </location>
</feature>
<dbReference type="InterPro" id="IPR032675">
    <property type="entry name" value="LRR_dom_sf"/>
</dbReference>
<dbReference type="PRINTS" id="PR00597">
    <property type="entry name" value="GELSOLIN"/>
</dbReference>
<dbReference type="InterPro" id="IPR003591">
    <property type="entry name" value="Leu-rich_rpt_typical-subtyp"/>
</dbReference>
<dbReference type="GO" id="GO:0051014">
    <property type="term" value="P:actin filament severing"/>
    <property type="evidence" value="ECO:0007669"/>
    <property type="project" value="TreeGrafter"/>
</dbReference>
<dbReference type="GO" id="GO:0051016">
    <property type="term" value="P:barbed-end actin filament capping"/>
    <property type="evidence" value="ECO:0007669"/>
    <property type="project" value="TreeGrafter"/>
</dbReference>
<organism evidence="5 6">
    <name type="scientific">Mesorhabditis belari</name>
    <dbReference type="NCBI Taxonomy" id="2138241"/>
    <lineage>
        <taxon>Eukaryota</taxon>
        <taxon>Metazoa</taxon>
        <taxon>Ecdysozoa</taxon>
        <taxon>Nematoda</taxon>
        <taxon>Chromadorea</taxon>
        <taxon>Rhabditida</taxon>
        <taxon>Rhabditina</taxon>
        <taxon>Rhabditomorpha</taxon>
        <taxon>Rhabditoidea</taxon>
        <taxon>Rhabditidae</taxon>
        <taxon>Mesorhabditinae</taxon>
        <taxon>Mesorhabditis</taxon>
    </lineage>
</organism>
<dbReference type="SMART" id="SM00369">
    <property type="entry name" value="LRR_TYP"/>
    <property type="match status" value="9"/>
</dbReference>
<evidence type="ECO:0000313" key="6">
    <source>
        <dbReference type="WBParaSite" id="MBELARI_LOCUS10969"/>
    </source>
</evidence>
<dbReference type="PANTHER" id="PTHR11977:SF51">
    <property type="entry name" value="PROTEIN FLIGHTLESS-1 HOMOLOG"/>
    <property type="match status" value="1"/>
</dbReference>
<evidence type="ECO:0000256" key="1">
    <source>
        <dbReference type="ARBA" id="ARBA00022614"/>
    </source>
</evidence>
<dbReference type="Gene3D" id="3.40.20.10">
    <property type="entry name" value="Severin"/>
    <property type="match status" value="6"/>
</dbReference>
<feature type="compositionally biased region" description="Basic and acidic residues" evidence="3">
    <location>
        <begin position="464"/>
        <end position="473"/>
    </location>
</feature>
<evidence type="ECO:0000313" key="5">
    <source>
        <dbReference type="Proteomes" id="UP000887575"/>
    </source>
</evidence>
<dbReference type="InterPro" id="IPR007122">
    <property type="entry name" value="Villin/Gelsolin"/>
</dbReference>